<proteinExistence type="predicted"/>
<dbReference type="Proteomes" id="UP000243904">
    <property type="component" value="Chromosome I"/>
</dbReference>
<keyword evidence="2" id="KW-1185">Reference proteome</keyword>
<organism evidence="1 2">
    <name type="scientific">Bradyrhizobium canariense</name>
    <dbReference type="NCBI Taxonomy" id="255045"/>
    <lineage>
        <taxon>Bacteria</taxon>
        <taxon>Pseudomonadati</taxon>
        <taxon>Pseudomonadota</taxon>
        <taxon>Alphaproteobacteria</taxon>
        <taxon>Hyphomicrobiales</taxon>
        <taxon>Nitrobacteraceae</taxon>
        <taxon>Bradyrhizobium</taxon>
    </lineage>
</organism>
<dbReference type="EMBL" id="LT629750">
    <property type="protein sequence ID" value="SDR88547.1"/>
    <property type="molecule type" value="Genomic_DNA"/>
</dbReference>
<evidence type="ECO:0000313" key="2">
    <source>
        <dbReference type="Proteomes" id="UP000243904"/>
    </source>
</evidence>
<dbReference type="AlphaFoldDB" id="A0A1H1MP94"/>
<gene>
    <name evidence="1" type="ORF">SAMN05444158_0306</name>
</gene>
<reference evidence="2" key="1">
    <citation type="submission" date="2016-10" db="EMBL/GenBank/DDBJ databases">
        <authorList>
            <person name="Varghese N."/>
            <person name="Submissions S."/>
        </authorList>
    </citation>
    <scope>NUCLEOTIDE SEQUENCE [LARGE SCALE GENOMIC DNA]</scope>
    <source>
        <strain evidence="2">GAS369</strain>
    </source>
</reference>
<evidence type="ECO:0000313" key="1">
    <source>
        <dbReference type="EMBL" id="SDR88547.1"/>
    </source>
</evidence>
<accession>A0A1H1MP94</accession>
<evidence type="ECO:0008006" key="3">
    <source>
        <dbReference type="Google" id="ProtNLM"/>
    </source>
</evidence>
<sequence length="332" mass="37787">MKPLVLTGWPIPGFIEADLGDLAVNFFFRFVWGQLPSPDELAAYFGPRTPDHGPSHGYHWSDFASRWERSKNEGLRDLSLAEFCQQYETVELWFDTRPNAQLQLIWLLDDFRSNPETVARLKLRLLPSDMIGIPPGGFGTWRPPLVDVTEQELATASAAWQAYRATTPEACFGLLRRDLSALPLLRPVLLDLLEELPSASTGLGATEMRMLELIGRGYSLTNALFHLWDLRQTRVFDEWENGYLLDGLALGPTPAVTGLDDELRTISRKNLRDRQTAYHRSELSLTEFGKSILAHKEDFSRHNPIDRWWGGTRLTNACLWRWAPVLTAPAER</sequence>
<dbReference type="RefSeq" id="WP_174556516.1">
    <property type="nucleotide sequence ID" value="NZ_LT629750.1"/>
</dbReference>
<protein>
    <recommendedName>
        <fullName evidence="3">DUF1835 domain-containing protein</fullName>
    </recommendedName>
</protein>
<name>A0A1H1MP94_9BRAD</name>